<gene>
    <name evidence="1" type="ORF">FLX08_11230</name>
</gene>
<evidence type="ECO:0008006" key="3">
    <source>
        <dbReference type="Google" id="ProtNLM"/>
    </source>
</evidence>
<organism evidence="1 2">
    <name type="scientific">Microbispora hainanensis</name>
    <dbReference type="NCBI Taxonomy" id="568844"/>
    <lineage>
        <taxon>Bacteria</taxon>
        <taxon>Bacillati</taxon>
        <taxon>Actinomycetota</taxon>
        <taxon>Actinomycetes</taxon>
        <taxon>Streptosporangiales</taxon>
        <taxon>Streptosporangiaceae</taxon>
        <taxon>Microbispora</taxon>
    </lineage>
</organism>
<evidence type="ECO:0000313" key="2">
    <source>
        <dbReference type="Proteomes" id="UP000316541"/>
    </source>
</evidence>
<protein>
    <recommendedName>
        <fullName evidence="3">ABM domain-containing protein</fullName>
    </recommendedName>
</protein>
<dbReference type="AlphaFoldDB" id="A0A544YYB6"/>
<evidence type="ECO:0000313" key="1">
    <source>
        <dbReference type="EMBL" id="TQS21759.1"/>
    </source>
</evidence>
<dbReference type="Proteomes" id="UP000316541">
    <property type="component" value="Unassembled WGS sequence"/>
</dbReference>
<proteinExistence type="predicted"/>
<accession>A0A544YYB6</accession>
<sequence>MIARVARWEPMPTDDRDWVVEAAAAIPGVRATYHLLDPATGNGLSIAVFDDDEAAAAAGDAIRRRAAEIGWNDQPRPRFTSETFYQVIRGTP</sequence>
<name>A0A544YYB6_9ACTN</name>
<reference evidence="1 2" key="1">
    <citation type="submission" date="2019-07" db="EMBL/GenBank/DDBJ databases">
        <title>Microbispora hainanensis DSM 45428.</title>
        <authorList>
            <person name="Thawai C."/>
        </authorList>
    </citation>
    <scope>NUCLEOTIDE SEQUENCE [LARGE SCALE GENOMIC DNA]</scope>
    <source>
        <strain evidence="1 2">DSM 45428</strain>
    </source>
</reference>
<comment type="caution">
    <text evidence="1">The sequence shown here is derived from an EMBL/GenBank/DDBJ whole genome shotgun (WGS) entry which is preliminary data.</text>
</comment>
<dbReference type="EMBL" id="VIRM01000010">
    <property type="protein sequence ID" value="TQS21759.1"/>
    <property type="molecule type" value="Genomic_DNA"/>
</dbReference>